<dbReference type="Gene3D" id="3.40.309.10">
    <property type="entry name" value="Aldehyde Dehydrogenase, Chain A, domain 2"/>
    <property type="match status" value="1"/>
</dbReference>
<keyword evidence="6" id="KW-1185">Reference proteome</keyword>
<evidence type="ECO:0000256" key="1">
    <source>
        <dbReference type="ARBA" id="ARBA00009986"/>
    </source>
</evidence>
<accession>A0ABW4L6U1</accession>
<feature type="domain" description="Aldehyde dehydrogenase" evidence="4">
    <location>
        <begin position="5"/>
        <end position="455"/>
    </location>
</feature>
<dbReference type="RefSeq" id="WP_388007287.1">
    <property type="nucleotide sequence ID" value="NZ_JBHUEE010000006.1"/>
</dbReference>
<dbReference type="InterPro" id="IPR047110">
    <property type="entry name" value="GABD/Sad-like"/>
</dbReference>
<evidence type="ECO:0000256" key="3">
    <source>
        <dbReference type="ARBA" id="ARBA00023002"/>
    </source>
</evidence>
<comment type="similarity">
    <text evidence="1">Belongs to the aldehyde dehydrogenase family.</text>
</comment>
<dbReference type="SUPFAM" id="SSF53720">
    <property type="entry name" value="ALDH-like"/>
    <property type="match status" value="1"/>
</dbReference>
<dbReference type="EMBL" id="JBHUEE010000006">
    <property type="protein sequence ID" value="MFD1718627.1"/>
    <property type="molecule type" value="Genomic_DNA"/>
</dbReference>
<reference evidence="6" key="1">
    <citation type="journal article" date="2019" name="Int. J. Syst. Evol. Microbiol.">
        <title>The Global Catalogue of Microorganisms (GCM) 10K type strain sequencing project: providing services to taxonomists for standard genome sequencing and annotation.</title>
        <authorList>
            <consortium name="The Broad Institute Genomics Platform"/>
            <consortium name="The Broad Institute Genome Sequencing Center for Infectious Disease"/>
            <person name="Wu L."/>
            <person name="Ma J."/>
        </authorList>
    </citation>
    <scope>NUCLEOTIDE SEQUENCE [LARGE SCALE GENOMIC DNA]</scope>
    <source>
        <strain evidence="6">JCM 17130</strain>
    </source>
</reference>
<comment type="caution">
    <text evidence="5">The sequence shown here is derived from an EMBL/GenBank/DDBJ whole genome shotgun (WGS) entry which is preliminary data.</text>
</comment>
<evidence type="ECO:0000313" key="6">
    <source>
        <dbReference type="Proteomes" id="UP001597277"/>
    </source>
</evidence>
<dbReference type="InterPro" id="IPR015590">
    <property type="entry name" value="Aldehyde_DH_dom"/>
</dbReference>
<name>A0ABW4L6U1_9MICO</name>
<gene>
    <name evidence="5" type="ORF">ACFSE6_12335</name>
</gene>
<dbReference type="Proteomes" id="UP001597277">
    <property type="component" value="Unassembled WGS sequence"/>
</dbReference>
<evidence type="ECO:0000313" key="5">
    <source>
        <dbReference type="EMBL" id="MFD1718627.1"/>
    </source>
</evidence>
<dbReference type="PANTHER" id="PTHR43217">
    <property type="entry name" value="SUCCINATE SEMIALDEHYDE DEHYDROGENASE [NAD(P)+] SAD"/>
    <property type="match status" value="1"/>
</dbReference>
<evidence type="ECO:0000259" key="4">
    <source>
        <dbReference type="Pfam" id="PF00171"/>
    </source>
</evidence>
<dbReference type="InterPro" id="IPR044148">
    <property type="entry name" value="ALDH_GabD1-like"/>
</dbReference>
<sequence length="462" mass="49072">MTVTTETLAAVDPSTGEVVREVPAAGPDEITATIDRAHQAYRSWRETSFAERAEVLRAVARYMREHTEELAPLMTEEMGKPITEARGEVAKAAWAAEHYATHAEEYLAPETLGSDATSSYVQYLPLGPVLGVLPWNAPFWLAFRFCAPALMAGNTCVMKHDPHVPGCAAAIAQVFDAVGAPAGIFQALQARTADVEQAVRDPRIQAVSFTGSDRAGSVVASIAASEIKPAVLELGGSDPCLILADADLRQAADVVALSRIINAGQSCIAAKRIIVERSVHEEFVELLSERLAALVVGDPREETTQVGPIARADLRENLHRQVTESVAAGATCVLGGELPDGPGYYYPVTLLTDVTPGMKACTEETFGPVAVVMAAEDAEEAIALANDTPYGLAAGVWTTAERGEAMARRIEAGQVAVNGIVKTDPRLPSGGIKRSGYGRELGPHGIKEFVNAQQVWVGPKVE</sequence>
<keyword evidence="3" id="KW-0560">Oxidoreductase</keyword>
<evidence type="ECO:0000256" key="2">
    <source>
        <dbReference type="ARBA" id="ARBA00022857"/>
    </source>
</evidence>
<dbReference type="Gene3D" id="3.40.605.10">
    <property type="entry name" value="Aldehyde Dehydrogenase, Chain A, domain 1"/>
    <property type="match status" value="1"/>
</dbReference>
<dbReference type="CDD" id="cd07100">
    <property type="entry name" value="ALDH_SSADH1_GabD1"/>
    <property type="match status" value="1"/>
</dbReference>
<protein>
    <submittedName>
        <fullName evidence="5">NAD-dependent succinate-semialdehyde dehydrogenase</fullName>
    </submittedName>
</protein>
<dbReference type="InterPro" id="IPR016161">
    <property type="entry name" value="Ald_DH/histidinol_DH"/>
</dbReference>
<keyword evidence="2" id="KW-0521">NADP</keyword>
<dbReference type="PANTHER" id="PTHR43217:SF1">
    <property type="entry name" value="SUCCINATE SEMIALDEHYDE DEHYDROGENASE [NAD(P)+] SAD"/>
    <property type="match status" value="1"/>
</dbReference>
<dbReference type="Pfam" id="PF00171">
    <property type="entry name" value="Aldedh"/>
    <property type="match status" value="1"/>
</dbReference>
<proteinExistence type="inferred from homology"/>
<dbReference type="InterPro" id="IPR016163">
    <property type="entry name" value="Ald_DH_C"/>
</dbReference>
<organism evidence="5 6">
    <name type="scientific">Georgenia deserti</name>
    <dbReference type="NCBI Taxonomy" id="2093781"/>
    <lineage>
        <taxon>Bacteria</taxon>
        <taxon>Bacillati</taxon>
        <taxon>Actinomycetota</taxon>
        <taxon>Actinomycetes</taxon>
        <taxon>Micrococcales</taxon>
        <taxon>Bogoriellaceae</taxon>
        <taxon>Georgenia</taxon>
    </lineage>
</organism>
<dbReference type="InterPro" id="IPR016162">
    <property type="entry name" value="Ald_DH_N"/>
</dbReference>